<dbReference type="GO" id="GO:0006508">
    <property type="term" value="P:proteolysis"/>
    <property type="evidence" value="ECO:0007669"/>
    <property type="project" value="UniProtKB-KW"/>
</dbReference>
<dbReference type="AlphaFoldDB" id="A0A3B6NLH7"/>
<keyword evidence="4" id="KW-0788">Thiol protease</keyword>
<dbReference type="InterPro" id="IPR038765">
    <property type="entry name" value="Papain-like_cys_pep_sf"/>
</dbReference>
<accession>A0A3B6NLH7</accession>
<reference evidence="7" key="2">
    <citation type="submission" date="2018-10" db="UniProtKB">
        <authorList>
            <consortium name="EnsemblPlants"/>
        </authorList>
    </citation>
    <scope>IDENTIFICATION</scope>
</reference>
<dbReference type="GO" id="GO:0008234">
    <property type="term" value="F:cysteine-type peptidase activity"/>
    <property type="evidence" value="ECO:0007669"/>
    <property type="project" value="UniProtKB-KW"/>
</dbReference>
<evidence type="ECO:0000256" key="2">
    <source>
        <dbReference type="ARBA" id="ARBA00022670"/>
    </source>
</evidence>
<dbReference type="Gramene" id="TraesPARA_EIv1.0_1905990.1">
    <property type="protein sequence ID" value="TraesPARA_EIv1.0_1905990.1.CDS"/>
    <property type="gene ID" value="TraesPARA_EIv1.0_1905990"/>
</dbReference>
<feature type="domain" description="Ubiquitin-like protease family profile" evidence="6">
    <location>
        <begin position="373"/>
        <end position="554"/>
    </location>
</feature>
<dbReference type="EnsemblPlants" id="TraesCS6A02G077300.1">
    <property type="protein sequence ID" value="TraesCS6A02G077300.1"/>
    <property type="gene ID" value="TraesCS6A02G077300"/>
</dbReference>
<gene>
    <name evidence="7" type="primary">LOC123184788</name>
</gene>
<evidence type="ECO:0000256" key="1">
    <source>
        <dbReference type="ARBA" id="ARBA00005234"/>
    </source>
</evidence>
<dbReference type="Gramene" id="TraesSYM6A03G03200360.1">
    <property type="protein sequence ID" value="TraesSYM6A03G03200360.1"/>
    <property type="gene ID" value="TraesSYM6A03G03200360"/>
</dbReference>
<keyword evidence="3" id="KW-0378">Hydrolase</keyword>
<dbReference type="Gene3D" id="3.40.395.10">
    <property type="entry name" value="Adenoviral Proteinase, Chain A"/>
    <property type="match status" value="1"/>
</dbReference>
<feature type="region of interest" description="Disordered" evidence="5">
    <location>
        <begin position="107"/>
        <end position="141"/>
    </location>
</feature>
<dbReference type="PANTHER" id="PTHR12606">
    <property type="entry name" value="SENTRIN/SUMO-SPECIFIC PROTEASE"/>
    <property type="match status" value="1"/>
</dbReference>
<keyword evidence="8" id="KW-1185">Reference proteome</keyword>
<name>A0A3B6NLH7_WHEAT</name>
<feature type="region of interest" description="Disordered" evidence="5">
    <location>
        <begin position="211"/>
        <end position="233"/>
    </location>
</feature>
<evidence type="ECO:0000259" key="6">
    <source>
        <dbReference type="PROSITE" id="PS50600"/>
    </source>
</evidence>
<dbReference type="SMR" id="A0A3B6NLH7"/>
<reference evidence="7" key="1">
    <citation type="submission" date="2018-08" db="EMBL/GenBank/DDBJ databases">
        <authorList>
            <person name="Rossello M."/>
        </authorList>
    </citation>
    <scope>NUCLEOTIDE SEQUENCE [LARGE SCALE GENOMIC DNA]</scope>
    <source>
        <strain evidence="7">cv. Chinese Spring</strain>
    </source>
</reference>
<keyword evidence="2" id="KW-0645">Protease</keyword>
<feature type="compositionally biased region" description="Basic and acidic residues" evidence="5">
    <location>
        <begin position="118"/>
        <end position="130"/>
    </location>
</feature>
<dbReference type="Gramene" id="TraesCS6A03G0176900.1">
    <property type="protein sequence ID" value="TraesCS6A03G0176900.1.CDS"/>
    <property type="gene ID" value="TraesCS6A03G0176900"/>
</dbReference>
<feature type="region of interest" description="Disordered" evidence="5">
    <location>
        <begin position="297"/>
        <end position="325"/>
    </location>
</feature>
<evidence type="ECO:0000313" key="8">
    <source>
        <dbReference type="Proteomes" id="UP000019116"/>
    </source>
</evidence>
<evidence type="ECO:0000256" key="3">
    <source>
        <dbReference type="ARBA" id="ARBA00022801"/>
    </source>
</evidence>
<dbReference type="PANTHER" id="PTHR12606:SF155">
    <property type="entry name" value="OS04G0316900 PROTEIN"/>
    <property type="match status" value="1"/>
</dbReference>
<dbReference type="Proteomes" id="UP000019116">
    <property type="component" value="Chromosome 6A"/>
</dbReference>
<organism evidence="7">
    <name type="scientific">Triticum aestivum</name>
    <name type="common">Wheat</name>
    <dbReference type="NCBI Taxonomy" id="4565"/>
    <lineage>
        <taxon>Eukaryota</taxon>
        <taxon>Viridiplantae</taxon>
        <taxon>Streptophyta</taxon>
        <taxon>Embryophyta</taxon>
        <taxon>Tracheophyta</taxon>
        <taxon>Spermatophyta</taxon>
        <taxon>Magnoliopsida</taxon>
        <taxon>Liliopsida</taxon>
        <taxon>Poales</taxon>
        <taxon>Poaceae</taxon>
        <taxon>BOP clade</taxon>
        <taxon>Pooideae</taxon>
        <taxon>Triticodae</taxon>
        <taxon>Triticeae</taxon>
        <taxon>Triticinae</taxon>
        <taxon>Triticum</taxon>
    </lineage>
</organism>
<protein>
    <recommendedName>
        <fullName evidence="6">Ubiquitin-like protease family profile domain-containing protein</fullName>
    </recommendedName>
</protein>
<dbReference type="SUPFAM" id="SSF54001">
    <property type="entry name" value="Cysteine proteinases"/>
    <property type="match status" value="1"/>
</dbReference>
<dbReference type="Pfam" id="PF02902">
    <property type="entry name" value="Peptidase_C48"/>
    <property type="match status" value="1"/>
</dbReference>
<dbReference type="InterPro" id="IPR003653">
    <property type="entry name" value="Peptidase_C48_C"/>
</dbReference>
<dbReference type="STRING" id="4565.A0A3B6NLH7"/>
<evidence type="ECO:0000313" key="7">
    <source>
        <dbReference type="EnsemblPlants" id="TraesCS6A02G077300.1"/>
    </source>
</evidence>
<dbReference type="Gramene" id="TraesCS6A02G077300.1">
    <property type="protein sequence ID" value="TraesCS6A02G077300.1"/>
    <property type="gene ID" value="TraesCS6A02G077300"/>
</dbReference>
<dbReference type="PROSITE" id="PS50600">
    <property type="entry name" value="ULP_PROTEASE"/>
    <property type="match status" value="1"/>
</dbReference>
<sequence length="602" mass="69722">MMCTPYLVGKTMEWMFLGFLVLKEKKQPKKYQLVLLARKMYLYWEKVQPITGPKYDPLALLSPLMRNWTEDMAVRRDKYDYEYGRGVGMIDDNITEEYRLKKIAEEEAQKTKKASSKKSNDTGTREERSTSEASSQKPTMDRILSEMNELRKEMLRLPELCAQRMIEKLNKTGVSYKPSNLEEDEENMYGGINESSNDVGRPQKEFVYQKDDSDRFRTPSKMNLQKDDNGVDVTSRENTPFYCTSEYWDSFKGDMDDPVQVPEVSDEKAATSLETDEIASHAPVGSQGVQEEVEEVTGRRKRRGSQHVKSPYVVPKPNKRAKRSAKGKLFQNGDVNKSGDEYDVVKASIKYVRAHEHLQKHAKTEIFNDGMEEGLTVRRACQIINHEWLSGDVIDAYSSFLVDKVNDDCFMLTTWRIHWLLHVRPGKKTAGNDYEAESHSNGPVNRCEDEYFKKLKTYIPLNKQNNHWITVVMHSGKREFQVLDSLMTGKLDTVTRELVEDLRKQLAEDIQEANATGIVNYPDVSKWPIQTYDMPKQHDGNSCGLFLLRCFQNWDGDKWTCLFSQTSIDDSRELMIAQLIFSERNKLDEVKNKVIWISKKKK</sequence>
<comment type="similarity">
    <text evidence="1">Belongs to the peptidase C48 family.</text>
</comment>
<evidence type="ECO:0000256" key="4">
    <source>
        <dbReference type="ARBA" id="ARBA00022807"/>
    </source>
</evidence>
<proteinExistence type="inferred from homology"/>
<evidence type="ECO:0000256" key="5">
    <source>
        <dbReference type="SAM" id="MobiDB-lite"/>
    </source>
</evidence>